<evidence type="ECO:0000256" key="5">
    <source>
        <dbReference type="RuleBase" id="RU361277"/>
    </source>
</evidence>
<dbReference type="InterPro" id="IPR050129">
    <property type="entry name" value="Zn_alcohol_dh"/>
</dbReference>
<dbReference type="Gene3D" id="3.90.180.10">
    <property type="entry name" value="Medium-chain alcohol dehydrogenases, catalytic domain"/>
    <property type="match status" value="1"/>
</dbReference>
<evidence type="ECO:0000256" key="1">
    <source>
        <dbReference type="ARBA" id="ARBA00001947"/>
    </source>
</evidence>
<dbReference type="OrthoDB" id="241504at2"/>
<accession>A0A1I5TEX7</accession>
<organism evidence="7 8">
    <name type="scientific">Amycolatopsis rubida</name>
    <dbReference type="NCBI Taxonomy" id="112413"/>
    <lineage>
        <taxon>Bacteria</taxon>
        <taxon>Bacillati</taxon>
        <taxon>Actinomycetota</taxon>
        <taxon>Actinomycetes</taxon>
        <taxon>Pseudonocardiales</taxon>
        <taxon>Pseudonocardiaceae</taxon>
        <taxon>Amycolatopsis</taxon>
    </lineage>
</organism>
<dbReference type="InterPro" id="IPR011032">
    <property type="entry name" value="GroES-like_sf"/>
</dbReference>
<dbReference type="PROSITE" id="PS00059">
    <property type="entry name" value="ADH_ZINC"/>
    <property type="match status" value="1"/>
</dbReference>
<dbReference type="AlphaFoldDB" id="A0A1I5TEX7"/>
<gene>
    <name evidence="7" type="ORF">SAMN05421854_10782</name>
</gene>
<evidence type="ECO:0000256" key="3">
    <source>
        <dbReference type="ARBA" id="ARBA00022833"/>
    </source>
</evidence>
<reference evidence="7 8" key="1">
    <citation type="submission" date="2016-10" db="EMBL/GenBank/DDBJ databases">
        <authorList>
            <person name="de Groot N.N."/>
        </authorList>
    </citation>
    <scope>NUCLEOTIDE SEQUENCE [LARGE SCALE GENOMIC DNA]</scope>
    <source>
        <strain evidence="7 8">DSM 44637</strain>
    </source>
</reference>
<dbReference type="SUPFAM" id="SSF51735">
    <property type="entry name" value="NAD(P)-binding Rossmann-fold domains"/>
    <property type="match status" value="1"/>
</dbReference>
<evidence type="ECO:0000313" key="7">
    <source>
        <dbReference type="EMBL" id="SFP81594.1"/>
    </source>
</evidence>
<evidence type="ECO:0000256" key="4">
    <source>
        <dbReference type="ARBA" id="ARBA00023002"/>
    </source>
</evidence>
<dbReference type="CDD" id="cd08239">
    <property type="entry name" value="THR_DH_like"/>
    <property type="match status" value="1"/>
</dbReference>
<comment type="cofactor">
    <cofactor evidence="1 5">
        <name>Zn(2+)</name>
        <dbReference type="ChEBI" id="CHEBI:29105"/>
    </cofactor>
</comment>
<dbReference type="GO" id="GO:0008270">
    <property type="term" value="F:zinc ion binding"/>
    <property type="evidence" value="ECO:0007669"/>
    <property type="project" value="InterPro"/>
</dbReference>
<dbReference type="SUPFAM" id="SSF50129">
    <property type="entry name" value="GroES-like"/>
    <property type="match status" value="1"/>
</dbReference>
<protein>
    <submittedName>
        <fullName evidence="7">D-arabinose 1-dehydrogenase, Zn-dependent alcohol dehydrogenase family</fullName>
    </submittedName>
</protein>
<evidence type="ECO:0000313" key="8">
    <source>
        <dbReference type="Proteomes" id="UP000199137"/>
    </source>
</evidence>
<dbReference type="EMBL" id="FOWC01000007">
    <property type="protein sequence ID" value="SFP81594.1"/>
    <property type="molecule type" value="Genomic_DNA"/>
</dbReference>
<dbReference type="InterPro" id="IPR013154">
    <property type="entry name" value="ADH-like_N"/>
</dbReference>
<name>A0A1I5TEX7_9PSEU</name>
<dbReference type="InterPro" id="IPR020843">
    <property type="entry name" value="ER"/>
</dbReference>
<dbReference type="RefSeq" id="WP_093574861.1">
    <property type="nucleotide sequence ID" value="NZ_FOWC01000007.1"/>
</dbReference>
<evidence type="ECO:0000256" key="2">
    <source>
        <dbReference type="ARBA" id="ARBA00022723"/>
    </source>
</evidence>
<dbReference type="InterPro" id="IPR013149">
    <property type="entry name" value="ADH-like_C"/>
</dbReference>
<comment type="similarity">
    <text evidence="5">Belongs to the zinc-containing alcohol dehydrogenase family.</text>
</comment>
<dbReference type="SMART" id="SM00829">
    <property type="entry name" value="PKS_ER"/>
    <property type="match status" value="1"/>
</dbReference>
<dbReference type="PANTHER" id="PTHR43401">
    <property type="entry name" value="L-THREONINE 3-DEHYDROGENASE"/>
    <property type="match status" value="1"/>
</dbReference>
<dbReference type="PANTHER" id="PTHR43401:SF2">
    <property type="entry name" value="L-THREONINE 3-DEHYDROGENASE"/>
    <property type="match status" value="1"/>
</dbReference>
<dbReference type="Pfam" id="PF00107">
    <property type="entry name" value="ADH_zinc_N"/>
    <property type="match status" value="1"/>
</dbReference>
<proteinExistence type="inferred from homology"/>
<keyword evidence="2 5" id="KW-0479">Metal-binding</keyword>
<dbReference type="GO" id="GO:0016491">
    <property type="term" value="F:oxidoreductase activity"/>
    <property type="evidence" value="ECO:0007669"/>
    <property type="project" value="UniProtKB-KW"/>
</dbReference>
<keyword evidence="3 5" id="KW-0862">Zinc</keyword>
<sequence>MRGAIFQGDRVLEIQAFADPEPGPDDVVLEMKASGMCGSDLHFYRAPAGQALAAFGMTGDDAGFIGGHEPCGVVAAIGSAVDPRTVAVGDRMMVHHYDGCGFCDLCRTGWPQMCERGNVIYGATAHGGHADYLKVPARTLVPLPDELSFAAGAAISCGTGTAYGALTRLDVNARDTLAVFGQGPVGQAAVQLAAAMGAEVVAVDIASERVARAREFGAAHAIDSTSADPVEAIRELTGGKGVTKALDCSGAPPARAAAVKSAAKWGTVAFVGEGSTVTLDVSPDLIRKQLTVVGSYTFSLVGQAECARFIARHGVEADLVFTDRWRLDDAVAAYAAFDRQTGGKAVIEF</sequence>
<dbReference type="Pfam" id="PF08240">
    <property type="entry name" value="ADH_N"/>
    <property type="match status" value="1"/>
</dbReference>
<dbReference type="Proteomes" id="UP000199137">
    <property type="component" value="Unassembled WGS sequence"/>
</dbReference>
<feature type="domain" description="Enoyl reductase (ER)" evidence="6">
    <location>
        <begin position="8"/>
        <end position="347"/>
    </location>
</feature>
<keyword evidence="4" id="KW-0560">Oxidoreductase</keyword>
<dbReference type="InterPro" id="IPR002328">
    <property type="entry name" value="ADH_Zn_CS"/>
</dbReference>
<dbReference type="InterPro" id="IPR036291">
    <property type="entry name" value="NAD(P)-bd_dom_sf"/>
</dbReference>
<dbReference type="STRING" id="112413.SAMN05421854_10782"/>
<evidence type="ECO:0000259" key="6">
    <source>
        <dbReference type="SMART" id="SM00829"/>
    </source>
</evidence>